<keyword evidence="4" id="KW-1185">Reference proteome</keyword>
<dbReference type="PRINTS" id="PR00081">
    <property type="entry name" value="GDHRDH"/>
</dbReference>
<gene>
    <name evidence="3" type="ORF">VKT23_002363</name>
</gene>
<dbReference type="Proteomes" id="UP001498398">
    <property type="component" value="Unassembled WGS sequence"/>
</dbReference>
<comment type="similarity">
    <text evidence="1">Belongs to the short-chain dehydrogenases/reductases (SDR) family.</text>
</comment>
<dbReference type="EMBL" id="JBANRG010000002">
    <property type="protein sequence ID" value="KAK7470948.1"/>
    <property type="molecule type" value="Genomic_DNA"/>
</dbReference>
<dbReference type="PANTHER" id="PTHR43180">
    <property type="entry name" value="3-OXOACYL-(ACYL-CARRIER-PROTEIN) REDUCTASE (AFU_ORTHOLOGUE AFUA_6G11210)"/>
    <property type="match status" value="1"/>
</dbReference>
<accession>A0ABR1K266</accession>
<dbReference type="InterPro" id="IPR036291">
    <property type="entry name" value="NAD(P)-bd_dom_sf"/>
</dbReference>
<dbReference type="PANTHER" id="PTHR43180:SF63">
    <property type="entry name" value="DEHYDROGENASE_REDUCTASE FAMILY PROTEIN, PUTATIVE (AFU_ORTHOLOGUE AFUA_6G03520)-RELATED"/>
    <property type="match status" value="1"/>
</dbReference>
<dbReference type="InterPro" id="IPR002347">
    <property type="entry name" value="SDR_fam"/>
</dbReference>
<proteinExistence type="inferred from homology"/>
<dbReference type="Gene3D" id="3.40.50.720">
    <property type="entry name" value="NAD(P)-binding Rossmann-like Domain"/>
    <property type="match status" value="1"/>
</dbReference>
<dbReference type="CDD" id="cd05233">
    <property type="entry name" value="SDR_c"/>
    <property type="match status" value="1"/>
</dbReference>
<dbReference type="Pfam" id="PF00106">
    <property type="entry name" value="adh_short"/>
    <property type="match status" value="1"/>
</dbReference>
<name>A0ABR1K266_9AGAR</name>
<sequence length="181" mass="19692">MSGRLQHRVAIITGAGSGIGLESSLLFAQEGANVVLTDINFDGVKKGAELIAKRYPNVKALPIKCDVSKEEDIKNAVETAVKEFGRLDVMFNNAGIMHPEDDNALNTEERIWDLTMQINVKGVWWGCKYAITAMRQNPTDESKGLHTGGSIINTASFVAIMGAATPQLAYTASKVCEIYSW</sequence>
<reference evidence="3 4" key="1">
    <citation type="submission" date="2024-01" db="EMBL/GenBank/DDBJ databases">
        <title>A draft genome for the cacao thread blight pathogen Marasmiellus scandens.</title>
        <authorList>
            <person name="Baruah I.K."/>
            <person name="Leung J."/>
            <person name="Bukari Y."/>
            <person name="Amoako-Attah I."/>
            <person name="Meinhardt L.W."/>
            <person name="Bailey B.A."/>
            <person name="Cohen S.P."/>
        </authorList>
    </citation>
    <scope>NUCLEOTIDE SEQUENCE [LARGE SCALE GENOMIC DNA]</scope>
    <source>
        <strain evidence="3 4">GH-19</strain>
    </source>
</reference>
<organism evidence="3 4">
    <name type="scientific">Marasmiellus scandens</name>
    <dbReference type="NCBI Taxonomy" id="2682957"/>
    <lineage>
        <taxon>Eukaryota</taxon>
        <taxon>Fungi</taxon>
        <taxon>Dikarya</taxon>
        <taxon>Basidiomycota</taxon>
        <taxon>Agaricomycotina</taxon>
        <taxon>Agaricomycetes</taxon>
        <taxon>Agaricomycetidae</taxon>
        <taxon>Agaricales</taxon>
        <taxon>Marasmiineae</taxon>
        <taxon>Omphalotaceae</taxon>
        <taxon>Marasmiellus</taxon>
    </lineage>
</organism>
<keyword evidence="2" id="KW-0560">Oxidoreductase</keyword>
<protein>
    <recommendedName>
        <fullName evidence="5">Short chain dehydrogenase</fullName>
    </recommendedName>
</protein>
<evidence type="ECO:0000256" key="1">
    <source>
        <dbReference type="ARBA" id="ARBA00006484"/>
    </source>
</evidence>
<evidence type="ECO:0000313" key="3">
    <source>
        <dbReference type="EMBL" id="KAK7470948.1"/>
    </source>
</evidence>
<evidence type="ECO:0008006" key="5">
    <source>
        <dbReference type="Google" id="ProtNLM"/>
    </source>
</evidence>
<evidence type="ECO:0000256" key="2">
    <source>
        <dbReference type="ARBA" id="ARBA00023002"/>
    </source>
</evidence>
<evidence type="ECO:0000313" key="4">
    <source>
        <dbReference type="Proteomes" id="UP001498398"/>
    </source>
</evidence>
<comment type="caution">
    <text evidence="3">The sequence shown here is derived from an EMBL/GenBank/DDBJ whole genome shotgun (WGS) entry which is preliminary data.</text>
</comment>
<dbReference type="SUPFAM" id="SSF51735">
    <property type="entry name" value="NAD(P)-binding Rossmann-fold domains"/>
    <property type="match status" value="1"/>
</dbReference>